<evidence type="ECO:0000313" key="2">
    <source>
        <dbReference type="Proteomes" id="UP001597512"/>
    </source>
</evidence>
<reference evidence="2" key="1">
    <citation type="journal article" date="2019" name="Int. J. Syst. Evol. Microbiol.">
        <title>The Global Catalogue of Microorganisms (GCM) 10K type strain sequencing project: providing services to taxonomists for standard genome sequencing and annotation.</title>
        <authorList>
            <consortium name="The Broad Institute Genomics Platform"/>
            <consortium name="The Broad Institute Genome Sequencing Center for Infectious Disease"/>
            <person name="Wu L."/>
            <person name="Ma J."/>
        </authorList>
    </citation>
    <scope>NUCLEOTIDE SEQUENCE [LARGE SCALE GENOMIC DNA]</scope>
    <source>
        <strain evidence="2">KCTC 52490</strain>
    </source>
</reference>
<protein>
    <submittedName>
        <fullName evidence="1">Uncharacterized protein</fullName>
    </submittedName>
</protein>
<gene>
    <name evidence="1" type="ORF">ACFS25_13830</name>
</gene>
<accession>A0ABW6AM38</accession>
<name>A0ABW6AM38_9BACT</name>
<proteinExistence type="predicted"/>
<dbReference type="Proteomes" id="UP001597512">
    <property type="component" value="Unassembled WGS sequence"/>
</dbReference>
<keyword evidence="2" id="KW-1185">Reference proteome</keyword>
<evidence type="ECO:0000313" key="1">
    <source>
        <dbReference type="EMBL" id="MFD2934870.1"/>
    </source>
</evidence>
<dbReference type="EMBL" id="JBHUOM010000007">
    <property type="protein sequence ID" value="MFD2934870.1"/>
    <property type="molecule type" value="Genomic_DNA"/>
</dbReference>
<comment type="caution">
    <text evidence="1">The sequence shown here is derived from an EMBL/GenBank/DDBJ whole genome shotgun (WGS) entry which is preliminary data.</text>
</comment>
<sequence length="88" mass="9860">MASIIAPFMTCIGQLYPVCDLKTEETSNQIITDFTVYDAKHTLYVNKADKTLTLSSTDTGLLKAVGEHFDQELAKGRFQNCFDKFDSD</sequence>
<organism evidence="1 2">
    <name type="scientific">Spirosoma flavum</name>
    <dbReference type="NCBI Taxonomy" id="2048557"/>
    <lineage>
        <taxon>Bacteria</taxon>
        <taxon>Pseudomonadati</taxon>
        <taxon>Bacteroidota</taxon>
        <taxon>Cytophagia</taxon>
        <taxon>Cytophagales</taxon>
        <taxon>Cytophagaceae</taxon>
        <taxon>Spirosoma</taxon>
    </lineage>
</organism>